<evidence type="ECO:0000259" key="9">
    <source>
        <dbReference type="PROSITE" id="PS51918"/>
    </source>
</evidence>
<comment type="function">
    <text evidence="8">Catalyzes the complex heterocyclic radical-mediated conversion of 6-carboxy-5,6,7,8-tetrahydropterin (CPH4) to 7-carboxy-7-deazaguanine (CDG), a step common to the biosynthetic pathways of all 7-deazapurine-containing compounds.</text>
</comment>
<evidence type="ECO:0000256" key="6">
    <source>
        <dbReference type="ARBA" id="ARBA00023014"/>
    </source>
</evidence>
<evidence type="ECO:0000313" key="10">
    <source>
        <dbReference type="EMBL" id="AFE10952.1"/>
    </source>
</evidence>
<dbReference type="EC" id="4.3.99.3" evidence="8"/>
<keyword evidence="8" id="KW-0671">Queuosine biosynthesis</keyword>
<dbReference type="HOGENOM" id="CLU_066739_2_0_7"/>
<dbReference type="InParanoid" id="H8N156"/>
<dbReference type="SUPFAM" id="SSF102114">
    <property type="entry name" value="Radical SAM enzymes"/>
    <property type="match status" value="1"/>
</dbReference>
<dbReference type="eggNOG" id="COG0602">
    <property type="taxonomic scope" value="Bacteria"/>
</dbReference>
<dbReference type="InterPro" id="IPR013785">
    <property type="entry name" value="Aldolase_TIM"/>
</dbReference>
<feature type="binding site" evidence="8">
    <location>
        <position position="94"/>
    </location>
    <ligand>
        <name>substrate</name>
    </ligand>
</feature>
<comment type="caution">
    <text evidence="8">Lacks conserved residue(s) required for the propagation of feature annotation.</text>
</comment>
<evidence type="ECO:0000256" key="7">
    <source>
        <dbReference type="ARBA" id="ARBA00023239"/>
    </source>
</evidence>
<feature type="binding site" evidence="8">
    <location>
        <position position="59"/>
    </location>
    <ligand>
        <name>[4Fe-4S] cluster</name>
        <dbReference type="ChEBI" id="CHEBI:49883"/>
        <note>4Fe-4S-S-AdoMet</note>
    </ligand>
</feature>
<dbReference type="PANTHER" id="PTHR42836">
    <property type="entry name" value="7-CARBOXY-7-DEAZAGUANINE SYNTHASE"/>
    <property type="match status" value="1"/>
</dbReference>
<dbReference type="GO" id="GO:1904047">
    <property type="term" value="F:S-adenosyl-L-methionine binding"/>
    <property type="evidence" value="ECO:0007669"/>
    <property type="project" value="UniProtKB-UniRule"/>
</dbReference>
<feature type="binding site" evidence="8">
    <location>
        <position position="64"/>
    </location>
    <ligand>
        <name>Mg(2+)</name>
        <dbReference type="ChEBI" id="CHEBI:18420"/>
    </ligand>
</feature>
<feature type="binding site" evidence="8">
    <location>
        <position position="51"/>
    </location>
    <ligand>
        <name>substrate</name>
    </ligand>
</feature>
<keyword evidence="11" id="KW-1185">Reference proteome</keyword>
<evidence type="ECO:0000256" key="4">
    <source>
        <dbReference type="ARBA" id="ARBA00022842"/>
    </source>
</evidence>
<comment type="similarity">
    <text evidence="8">Belongs to the radical SAM superfamily. 7-carboxy-7-deazaguanine synthase family.</text>
</comment>
<keyword evidence="7 8" id="KW-0456">Lyase</keyword>
<evidence type="ECO:0000256" key="1">
    <source>
        <dbReference type="ARBA" id="ARBA00022485"/>
    </source>
</evidence>
<dbReference type="UniPathway" id="UPA00391"/>
<keyword evidence="2 8" id="KW-0949">S-adenosyl-L-methionine</keyword>
<keyword evidence="3 8" id="KW-0479">Metal-binding</keyword>
<feature type="binding site" evidence="8">
    <location>
        <position position="96"/>
    </location>
    <ligand>
        <name>S-adenosyl-L-methionine</name>
        <dbReference type="ChEBI" id="CHEBI:59789"/>
    </ligand>
</feature>
<dbReference type="PROSITE" id="PS51918">
    <property type="entry name" value="RADICAL_SAM"/>
    <property type="match status" value="1"/>
</dbReference>
<dbReference type="KEGG" id="ccx:COCOR_00449"/>
<organism evidence="10 11">
    <name type="scientific">Corallococcus coralloides (strain ATCC 25202 / DSM 2259 / NBRC 100086 / M2)</name>
    <name type="common">Myxococcus coralloides</name>
    <dbReference type="NCBI Taxonomy" id="1144275"/>
    <lineage>
        <taxon>Bacteria</taxon>
        <taxon>Pseudomonadati</taxon>
        <taxon>Myxococcota</taxon>
        <taxon>Myxococcia</taxon>
        <taxon>Myxococcales</taxon>
        <taxon>Cystobacterineae</taxon>
        <taxon>Myxococcaceae</taxon>
        <taxon>Corallococcus</taxon>
    </lineage>
</organism>
<proteinExistence type="inferred from homology"/>
<comment type="pathway">
    <text evidence="8">Purine metabolism; 7-cyano-7-deazaguanine biosynthesis.</text>
</comment>
<evidence type="ECO:0000256" key="5">
    <source>
        <dbReference type="ARBA" id="ARBA00023004"/>
    </source>
</evidence>
<comment type="cofactor">
    <cofactor evidence="8">
        <name>Mg(2+)</name>
        <dbReference type="ChEBI" id="CHEBI:18420"/>
    </cofactor>
</comment>
<dbReference type="InterPro" id="IPR007197">
    <property type="entry name" value="rSAM"/>
</dbReference>
<dbReference type="HAMAP" id="MF_00917">
    <property type="entry name" value="QueE"/>
    <property type="match status" value="1"/>
</dbReference>
<dbReference type="Gene3D" id="3.20.20.70">
    <property type="entry name" value="Aldolase class I"/>
    <property type="match status" value="1"/>
</dbReference>
<dbReference type="FunCoup" id="H8N156">
    <property type="interactions" value="98"/>
</dbReference>
<reference evidence="10 11" key="1">
    <citation type="journal article" date="2012" name="J. Bacteriol.">
        <title>Complete Genome Sequence of the Fruiting Myxobacterium Corallococcus coralloides DSM 2259.</title>
        <authorList>
            <person name="Huntley S."/>
            <person name="Zhang Y."/>
            <person name="Treuner-Lange A."/>
            <person name="Kneip S."/>
            <person name="Sensen C.W."/>
            <person name="Sogaard-Andersen L."/>
        </authorList>
    </citation>
    <scope>NUCLEOTIDE SEQUENCE [LARGE SCALE GENOMIC DNA]</scope>
    <source>
        <strain evidence="11">ATCC 25202 / DSM 2259 / NBRC 100086 / M2</strain>
    </source>
</reference>
<dbReference type="SFLD" id="SFLDS00029">
    <property type="entry name" value="Radical_SAM"/>
    <property type="match status" value="1"/>
</dbReference>
<dbReference type="InterPro" id="IPR058240">
    <property type="entry name" value="rSAM_sf"/>
</dbReference>
<protein>
    <recommendedName>
        <fullName evidence="8">7-carboxy-7-deazaguanine synthase</fullName>
        <shortName evidence="8">CDG synthase</shortName>
        <ecNumber evidence="8">4.3.99.3</ecNumber>
    </recommendedName>
    <alternativeName>
        <fullName evidence="8">Queuosine biosynthesis protein QueE</fullName>
    </alternativeName>
</protein>
<keyword evidence="4 8" id="KW-0460">Magnesium</keyword>
<accession>H8N156</accession>
<dbReference type="Proteomes" id="UP000007587">
    <property type="component" value="Chromosome"/>
</dbReference>
<evidence type="ECO:0000256" key="8">
    <source>
        <dbReference type="HAMAP-Rule" id="MF_00917"/>
    </source>
</evidence>
<keyword evidence="1 8" id="KW-0004">4Fe-4S</keyword>
<reference evidence="11" key="2">
    <citation type="submission" date="2012-03" db="EMBL/GenBank/DDBJ databases">
        <title>Genome sequence of the fruiting myxobacterium Corallococcus coralloides DSM 2259.</title>
        <authorList>
            <person name="Huntley S."/>
            <person name="Zhang Y."/>
            <person name="Treuner-Lange A."/>
            <person name="Sensen C.W."/>
            <person name="Sogaard-Andersen L."/>
        </authorList>
    </citation>
    <scope>NUCLEOTIDE SEQUENCE [LARGE SCALE GENOMIC DNA]</scope>
    <source>
        <strain evidence="11">ATCC 25202 / DSM 2259 / NBRC 100086 / M2</strain>
    </source>
</reference>
<dbReference type="AlphaFoldDB" id="H8N156"/>
<dbReference type="GO" id="GO:0008616">
    <property type="term" value="P:tRNA queuosine(34) biosynthetic process"/>
    <property type="evidence" value="ECO:0007669"/>
    <property type="project" value="UniProtKB-UniRule"/>
</dbReference>
<dbReference type="PIRSF" id="PIRSF000370">
    <property type="entry name" value="QueE"/>
    <property type="match status" value="1"/>
</dbReference>
<comment type="cofactor">
    <cofactor evidence="8">
        <name>S-adenosyl-L-methionine</name>
        <dbReference type="ChEBI" id="CHEBI:59789"/>
    </cofactor>
    <text evidence="8">Binds 1 S-adenosyl-L-methionine per subunit.</text>
</comment>
<feature type="binding site" evidence="8">
    <location>
        <position position="62"/>
    </location>
    <ligand>
        <name>[4Fe-4S] cluster</name>
        <dbReference type="ChEBI" id="CHEBI:49883"/>
        <note>4Fe-4S-S-AdoMet</note>
    </ligand>
</feature>
<sequence length="238" mass="26786">MRPFAPHAMPAARPHIEPRRVPTADSVVVKELYLSLQGESSHAGMLCGFIRLTGCHLRCTYCDSEFAFHGGSRMKIPEVVEKALAWNTPTVEVTGGEPLLQPGVYPLMEALLDAGLKVLLETSGAIDVRLVPPAVHKIVDMKTPSSGECDRNDYRNLTSMNANDELKIVIGSRVDYEWARALVTEHQLGKKPYSVLFSTIFDKLHPRQLAEWIIEDRLPVRFQLQMHKYLWDPNERGV</sequence>
<evidence type="ECO:0000256" key="3">
    <source>
        <dbReference type="ARBA" id="ARBA00022723"/>
    </source>
</evidence>
<keyword evidence="5 8" id="KW-0408">Iron</keyword>
<dbReference type="Pfam" id="PF04055">
    <property type="entry name" value="Radical_SAM"/>
    <property type="match status" value="1"/>
</dbReference>
<feature type="binding site" evidence="8">
    <location>
        <begin position="61"/>
        <end position="63"/>
    </location>
    <ligand>
        <name>S-adenosyl-L-methionine</name>
        <dbReference type="ChEBI" id="CHEBI:59789"/>
    </ligand>
</feature>
<name>H8N156_CORCM</name>
<dbReference type="EMBL" id="CP003389">
    <property type="protein sequence ID" value="AFE10952.1"/>
    <property type="molecule type" value="Genomic_DNA"/>
</dbReference>
<evidence type="ECO:0000256" key="2">
    <source>
        <dbReference type="ARBA" id="ARBA00022691"/>
    </source>
</evidence>
<dbReference type="PANTHER" id="PTHR42836:SF1">
    <property type="entry name" value="7-CARBOXY-7-DEAZAGUANINE SYNTHASE"/>
    <property type="match status" value="1"/>
</dbReference>
<comment type="cofactor">
    <cofactor evidence="8">
        <name>[4Fe-4S] cluster</name>
        <dbReference type="ChEBI" id="CHEBI:49883"/>
    </cofactor>
    <text evidence="8">Binds 1 [4Fe-4S] cluster. The cluster is coordinated with 3 cysteines and an exchangeable S-adenosyl-L-methionine.</text>
</comment>
<gene>
    <name evidence="10" type="primary">ygcF</name>
    <name evidence="8" type="synonym">queE</name>
    <name evidence="10" type="ordered locus">COCOR_00449</name>
</gene>
<dbReference type="GO" id="GO:0000287">
    <property type="term" value="F:magnesium ion binding"/>
    <property type="evidence" value="ECO:0007669"/>
    <property type="project" value="UniProtKB-UniRule"/>
</dbReference>
<comment type="subunit">
    <text evidence="8">Homodimer.</text>
</comment>
<keyword evidence="6 8" id="KW-0411">Iron-sulfur</keyword>
<dbReference type="GO" id="GO:0051539">
    <property type="term" value="F:4 iron, 4 sulfur cluster binding"/>
    <property type="evidence" value="ECO:0007669"/>
    <property type="project" value="UniProtKB-UniRule"/>
</dbReference>
<comment type="catalytic activity">
    <reaction evidence="8">
        <text>6-carboxy-5,6,7,8-tetrahydropterin + H(+) = 7-carboxy-7-carbaguanine + NH4(+)</text>
        <dbReference type="Rhea" id="RHEA:27974"/>
        <dbReference type="ChEBI" id="CHEBI:15378"/>
        <dbReference type="ChEBI" id="CHEBI:28938"/>
        <dbReference type="ChEBI" id="CHEBI:61032"/>
        <dbReference type="ChEBI" id="CHEBI:61036"/>
        <dbReference type="EC" id="4.3.99.3"/>
    </reaction>
</comment>
<feature type="binding site" evidence="8">
    <location>
        <position position="55"/>
    </location>
    <ligand>
        <name>[4Fe-4S] cluster</name>
        <dbReference type="ChEBI" id="CHEBI:49883"/>
        <note>4Fe-4S-S-AdoMet</note>
    </ligand>
</feature>
<dbReference type="STRING" id="1144275.COCOR_00449"/>
<dbReference type="GO" id="GO:0016840">
    <property type="term" value="F:carbon-nitrogen lyase activity"/>
    <property type="evidence" value="ECO:0007669"/>
    <property type="project" value="UniProtKB-UniRule"/>
</dbReference>
<dbReference type="CDD" id="cd01335">
    <property type="entry name" value="Radical_SAM"/>
    <property type="match status" value="1"/>
</dbReference>
<dbReference type="InterPro" id="IPR024924">
    <property type="entry name" value="7-CO-7-deazaguanine_synth-like"/>
</dbReference>
<feature type="binding site" evidence="8">
    <location>
        <begin position="36"/>
        <end position="38"/>
    </location>
    <ligand>
        <name>substrate</name>
    </ligand>
</feature>
<feature type="domain" description="Radical SAM core" evidence="9">
    <location>
        <begin position="42"/>
        <end position="233"/>
    </location>
</feature>
<evidence type="ECO:0000313" key="11">
    <source>
        <dbReference type="Proteomes" id="UP000007587"/>
    </source>
</evidence>